<proteinExistence type="predicted"/>
<evidence type="ECO:0000313" key="1">
    <source>
        <dbReference type="EMBL" id="WEK39832.1"/>
    </source>
</evidence>
<evidence type="ECO:0000313" key="2">
    <source>
        <dbReference type="Proteomes" id="UP001213664"/>
    </source>
</evidence>
<dbReference type="AlphaFoldDB" id="A0AAJ6BL16"/>
<gene>
    <name evidence="1" type="ORF">P0Y50_15050</name>
</gene>
<dbReference type="EMBL" id="CP119326">
    <property type="protein sequence ID" value="WEK39832.1"/>
    <property type="molecule type" value="Genomic_DNA"/>
</dbReference>
<name>A0AAJ6BL16_9CAUL</name>
<protein>
    <submittedName>
        <fullName evidence="1">Uncharacterized protein</fullName>
    </submittedName>
</protein>
<accession>A0AAJ6BL16</accession>
<dbReference type="Proteomes" id="UP001213664">
    <property type="component" value="Chromosome"/>
</dbReference>
<sequence>MPVTVQIDEMRSSGATKSRAMTKCSDQPLSVRTIKDAAESATAKATRAWMMRMLRWGAGASNIDFLANLLEEIGLRTSREAVRGHGEWLAERGYLTISHFEAVTVYRLTRQGDELGRGIIIDEGVMAISLADVEDDEAVKISTRAPGPPT</sequence>
<organism evidence="1 2">
    <name type="scientific">Candidatus Brevundimonas colombiensis</name>
    <dbReference type="NCBI Taxonomy" id="3121376"/>
    <lineage>
        <taxon>Bacteria</taxon>
        <taxon>Pseudomonadati</taxon>
        <taxon>Pseudomonadota</taxon>
        <taxon>Alphaproteobacteria</taxon>
        <taxon>Caulobacterales</taxon>
        <taxon>Caulobacteraceae</taxon>
        <taxon>Brevundimonas</taxon>
    </lineage>
</organism>
<reference evidence="1" key="1">
    <citation type="submission" date="2023-03" db="EMBL/GenBank/DDBJ databases">
        <title>Andean soil-derived lignocellulolytic bacterial consortium as a source of novel taxa and putative plastic-active enzymes.</title>
        <authorList>
            <person name="Diaz-Garcia L."/>
            <person name="Chuvochina M."/>
            <person name="Feuerriegel G."/>
            <person name="Bunk B."/>
            <person name="Sproer C."/>
            <person name="Streit W.R."/>
            <person name="Rodriguez L.M."/>
            <person name="Overmann J."/>
            <person name="Jimenez D.J."/>
        </authorList>
    </citation>
    <scope>NUCLEOTIDE SEQUENCE</scope>
    <source>
        <strain evidence="1">MAG 833</strain>
    </source>
</reference>